<feature type="transmembrane region" description="Helical" evidence="1">
    <location>
        <begin position="294"/>
        <end position="317"/>
    </location>
</feature>
<accession>A0AA38NRU3</accession>
<comment type="caution">
    <text evidence="2">The sequence shown here is derived from an EMBL/GenBank/DDBJ whole genome shotgun (WGS) entry which is preliminary data.</text>
</comment>
<dbReference type="EMBL" id="MU793254">
    <property type="protein sequence ID" value="KAJ3789982.1"/>
    <property type="molecule type" value="Genomic_DNA"/>
</dbReference>
<reference evidence="2" key="1">
    <citation type="submission" date="2022-08" db="EMBL/GenBank/DDBJ databases">
        <authorList>
            <consortium name="DOE Joint Genome Institute"/>
            <person name="Min B."/>
            <person name="Riley R."/>
            <person name="Sierra-Patev S."/>
            <person name="Naranjo-Ortiz M."/>
            <person name="Looney B."/>
            <person name="Konkel Z."/>
            <person name="Slot J.C."/>
            <person name="Sakamoto Y."/>
            <person name="Steenwyk J.L."/>
            <person name="Rokas A."/>
            <person name="Carro J."/>
            <person name="Camarero S."/>
            <person name="Ferreira P."/>
            <person name="Molpeceres G."/>
            <person name="Ruiz-Duenas F.J."/>
            <person name="Serrano A."/>
            <person name="Henrissat B."/>
            <person name="Drula E."/>
            <person name="Hughes K.W."/>
            <person name="Mata J.L."/>
            <person name="Ishikawa N.K."/>
            <person name="Vargas-Isla R."/>
            <person name="Ushijima S."/>
            <person name="Smith C.A."/>
            <person name="Ahrendt S."/>
            <person name="Andreopoulos W."/>
            <person name="He G."/>
            <person name="Labutti K."/>
            <person name="Lipzen A."/>
            <person name="Ng V."/>
            <person name="Sandor L."/>
            <person name="Barry K."/>
            <person name="Martinez A.T."/>
            <person name="Xiao Y."/>
            <person name="Gibbons J.G."/>
            <person name="Terashima K."/>
            <person name="Hibbett D.S."/>
            <person name="Grigoriev I.V."/>
        </authorList>
    </citation>
    <scope>NUCLEOTIDE SEQUENCE</scope>
    <source>
        <strain evidence="2">TFB10291</strain>
    </source>
</reference>
<sequence>MDTPVLEIPRSTLMHVSLACSSGELRTMESIINFSRSGCSLPVELLLLIRAHLLIELTDHLIVRSSSALQRYETSLRYLLCPECIAYNQDVFGNDVWGWEQFSGACACFNTRYRSISSPIAIRRMNSSSPTLSFHTLNPKKFTNRHHWLEFYLSMKALRLIQNCPYRESVGGDSKAIWDLVSRVLEGYGCQSIRARRSYAGRDLALSSRGLESCLIVPQERLLGVTEDCTTLQRVERDLALSVEYDSRPTRGLTSKLPRIERLSFGRGISDRRSSVISKSKFALSKVACSLQTVFLTALSIPLSIVTLFLTIVCFYYRPWAFRIL</sequence>
<proteinExistence type="predicted"/>
<keyword evidence="1" id="KW-1133">Transmembrane helix</keyword>
<evidence type="ECO:0000256" key="1">
    <source>
        <dbReference type="SAM" id="Phobius"/>
    </source>
</evidence>
<name>A0AA38NRU3_9AGAR</name>
<organism evidence="2 3">
    <name type="scientific">Lentinula aff. detonsa</name>
    <dbReference type="NCBI Taxonomy" id="2804958"/>
    <lineage>
        <taxon>Eukaryota</taxon>
        <taxon>Fungi</taxon>
        <taxon>Dikarya</taxon>
        <taxon>Basidiomycota</taxon>
        <taxon>Agaricomycotina</taxon>
        <taxon>Agaricomycetes</taxon>
        <taxon>Agaricomycetidae</taxon>
        <taxon>Agaricales</taxon>
        <taxon>Marasmiineae</taxon>
        <taxon>Omphalotaceae</taxon>
        <taxon>Lentinula</taxon>
    </lineage>
</organism>
<evidence type="ECO:0000313" key="3">
    <source>
        <dbReference type="Proteomes" id="UP001163798"/>
    </source>
</evidence>
<evidence type="ECO:0000313" key="2">
    <source>
        <dbReference type="EMBL" id="KAJ3789982.1"/>
    </source>
</evidence>
<gene>
    <name evidence="2" type="ORF">GGU10DRAFT_399323</name>
</gene>
<dbReference type="Proteomes" id="UP001163798">
    <property type="component" value="Unassembled WGS sequence"/>
</dbReference>
<dbReference type="AlphaFoldDB" id="A0AA38NRU3"/>
<keyword evidence="3" id="KW-1185">Reference proteome</keyword>
<protein>
    <submittedName>
        <fullName evidence="2">Uncharacterized protein</fullName>
    </submittedName>
</protein>
<keyword evidence="1" id="KW-0812">Transmembrane</keyword>
<keyword evidence="1" id="KW-0472">Membrane</keyword>